<gene>
    <name evidence="9" type="primary">ACSS2</name>
    <name evidence="9" type="ORF">Ciccas_006084</name>
</gene>
<dbReference type="Gene3D" id="3.40.50.12780">
    <property type="entry name" value="N-terminal domain of ligase-like"/>
    <property type="match status" value="1"/>
</dbReference>
<dbReference type="PANTHER" id="PTHR24095:SF244">
    <property type="entry name" value="ACETYL-COENZYME A SYNTHETASE"/>
    <property type="match status" value="1"/>
</dbReference>
<feature type="domain" description="AMP-dependent synthetase/ligase" evidence="6">
    <location>
        <begin position="93"/>
        <end position="466"/>
    </location>
</feature>
<evidence type="ECO:0000256" key="3">
    <source>
        <dbReference type="ARBA" id="ARBA00022741"/>
    </source>
</evidence>
<evidence type="ECO:0000259" key="8">
    <source>
        <dbReference type="Pfam" id="PF16177"/>
    </source>
</evidence>
<dbReference type="InterPro" id="IPR042099">
    <property type="entry name" value="ANL_N_sf"/>
</dbReference>
<dbReference type="AlphaFoldDB" id="A0ABD2Q7Y7"/>
<evidence type="ECO:0000313" key="9">
    <source>
        <dbReference type="EMBL" id="KAL3315282.1"/>
    </source>
</evidence>
<dbReference type="InterPro" id="IPR032387">
    <property type="entry name" value="ACAS_N"/>
</dbReference>
<evidence type="ECO:0000259" key="7">
    <source>
        <dbReference type="Pfam" id="PF13193"/>
    </source>
</evidence>
<dbReference type="Pfam" id="PF16177">
    <property type="entry name" value="ACAS_N"/>
    <property type="match status" value="1"/>
</dbReference>
<dbReference type="NCBIfam" id="NF001208">
    <property type="entry name" value="PRK00174.1"/>
    <property type="match status" value="1"/>
</dbReference>
<feature type="domain" description="AMP-binding enzyme C-terminal" evidence="7">
    <location>
        <begin position="573"/>
        <end position="650"/>
    </location>
</feature>
<proteinExistence type="inferred from homology"/>
<dbReference type="Pfam" id="PF00501">
    <property type="entry name" value="AMP-binding"/>
    <property type="match status" value="1"/>
</dbReference>
<dbReference type="PROSITE" id="PS00455">
    <property type="entry name" value="AMP_BINDING"/>
    <property type="match status" value="1"/>
</dbReference>
<dbReference type="Proteomes" id="UP001626550">
    <property type="component" value="Unassembled WGS sequence"/>
</dbReference>
<dbReference type="InterPro" id="IPR020845">
    <property type="entry name" value="AMP-binding_CS"/>
</dbReference>
<dbReference type="InterPro" id="IPR011904">
    <property type="entry name" value="Ac_CoA_lig"/>
</dbReference>
<comment type="caution">
    <text evidence="9">The sequence shown here is derived from an EMBL/GenBank/DDBJ whole genome shotgun (WGS) entry which is preliminary data.</text>
</comment>
<dbReference type="FunFam" id="3.40.50.12780:FF:000001">
    <property type="entry name" value="Acetyl-coenzyme A synthetase"/>
    <property type="match status" value="1"/>
</dbReference>
<dbReference type="CDD" id="cd05966">
    <property type="entry name" value="ACS"/>
    <property type="match status" value="1"/>
</dbReference>
<dbReference type="PANTHER" id="PTHR24095">
    <property type="entry name" value="ACETYL-COENZYME A SYNTHETASE"/>
    <property type="match status" value="1"/>
</dbReference>
<sequence>MRTNITVEPTDWVSKESHFPSLSAYQEQYKRSITEPADFWHEAAQRYHWNVAPSKEKTLSYNMDPRKGKVFFHWFEDGMTNLAYNCLDRHIRAGNGDKIAFKWIGNEPEENINLTYTQLHEQVLKLAVVLKSLGVEKGSRVAIYMPMIPELPITLLACARIGAIHSVVFGGFSAHSLASRISDIKCNVILTCDYTRRGPKLIELKSIASQAMDLVEKNGLKVAHCLVVKRFADSEDLPHTEMTPGRDRWYHELMDSVSASEDSLEWMNAEDVLFILYTSGSTGKPKGIVHTTGGYMVYAGMTSLYTFDLQPHDVFFCTADIGWITGHSYVVYGPLLNGVTSLIFEGLPVYPGPDRLWQIVNQHRVTKFYTAPTAIRALIKLGDEPVEKHSRDTIKVLGTVGEPIDPNSWKWYHQLVGNGRCSVVDTFWQTETGGHMITCLPGATPMKPGSAGLPFFGVVPDLLIDDTWRERHVCSEDDDPEVRLKKANPRVYAEVKAGLVKEGCLVFSLPWPGIARSVWGDHARFESTYFQRFPGHFMTGDGCFRDQDGYYWITGRIDDMLNVSGHLMSTAQVEGVLLQHEKVAECAVVPKPHPEKGQCMFCFVVMRDNHEYNEQVHKELVIKIREEIGPIATPDKIQVISELPKTRSGKVMRRILAKFVTGMTDVGDVSTLANMAVLDELKKALNLN</sequence>
<feature type="domain" description="Acetyl-coenzyme A synthetase N-terminal" evidence="8">
    <location>
        <begin position="25"/>
        <end position="86"/>
    </location>
</feature>
<evidence type="ECO:0000256" key="1">
    <source>
        <dbReference type="ARBA" id="ARBA00006432"/>
    </source>
</evidence>
<evidence type="ECO:0000259" key="6">
    <source>
        <dbReference type="Pfam" id="PF00501"/>
    </source>
</evidence>
<dbReference type="Pfam" id="PF13193">
    <property type="entry name" value="AMP-binding_C"/>
    <property type="match status" value="1"/>
</dbReference>
<dbReference type="NCBIfam" id="TIGR02188">
    <property type="entry name" value="Ac_CoA_lig_AcsA"/>
    <property type="match status" value="1"/>
</dbReference>
<protein>
    <recommendedName>
        <fullName evidence="5">Acetyl-coenzyme A synthetase</fullName>
        <ecNumber evidence="5">6.2.1.1</ecNumber>
    </recommendedName>
</protein>
<dbReference type="GO" id="GO:0005524">
    <property type="term" value="F:ATP binding"/>
    <property type="evidence" value="ECO:0007669"/>
    <property type="project" value="UniProtKB-UniRule"/>
</dbReference>
<reference evidence="9 10" key="1">
    <citation type="submission" date="2024-11" db="EMBL/GenBank/DDBJ databases">
        <title>Adaptive evolution of stress response genes in parasites aligns with host niche diversity.</title>
        <authorList>
            <person name="Hahn C."/>
            <person name="Resl P."/>
        </authorList>
    </citation>
    <scope>NUCLEOTIDE SEQUENCE [LARGE SCALE GENOMIC DNA]</scope>
    <source>
        <strain evidence="9">EGGRZ-B1_66</strain>
        <tissue evidence="9">Body</tissue>
    </source>
</reference>
<keyword evidence="3 5" id="KW-0547">Nucleotide-binding</keyword>
<dbReference type="Gene3D" id="3.30.300.30">
    <property type="match status" value="1"/>
</dbReference>
<dbReference type="SUPFAM" id="SSF56801">
    <property type="entry name" value="Acetyl-CoA synthetase-like"/>
    <property type="match status" value="1"/>
</dbReference>
<dbReference type="InterPro" id="IPR025110">
    <property type="entry name" value="AMP-bd_C"/>
</dbReference>
<keyword evidence="2 5" id="KW-0436">Ligase</keyword>
<evidence type="ECO:0000313" key="10">
    <source>
        <dbReference type="Proteomes" id="UP001626550"/>
    </source>
</evidence>
<evidence type="ECO:0000256" key="2">
    <source>
        <dbReference type="ARBA" id="ARBA00022598"/>
    </source>
</evidence>
<organism evidence="9 10">
    <name type="scientific">Cichlidogyrus casuarinus</name>
    <dbReference type="NCBI Taxonomy" id="1844966"/>
    <lineage>
        <taxon>Eukaryota</taxon>
        <taxon>Metazoa</taxon>
        <taxon>Spiralia</taxon>
        <taxon>Lophotrochozoa</taxon>
        <taxon>Platyhelminthes</taxon>
        <taxon>Monogenea</taxon>
        <taxon>Monopisthocotylea</taxon>
        <taxon>Dactylogyridea</taxon>
        <taxon>Ancyrocephalidae</taxon>
        <taxon>Cichlidogyrus</taxon>
    </lineage>
</organism>
<evidence type="ECO:0000256" key="4">
    <source>
        <dbReference type="ARBA" id="ARBA00022840"/>
    </source>
</evidence>
<dbReference type="InterPro" id="IPR000873">
    <property type="entry name" value="AMP-dep_synth/lig_dom"/>
</dbReference>
<dbReference type="InterPro" id="IPR045851">
    <property type="entry name" value="AMP-bd_C_sf"/>
</dbReference>
<keyword evidence="4 5" id="KW-0067">ATP-binding</keyword>
<comment type="catalytic activity">
    <reaction evidence="5">
        <text>acetate + ATP + CoA = acetyl-CoA + AMP + diphosphate</text>
        <dbReference type="Rhea" id="RHEA:23176"/>
        <dbReference type="ChEBI" id="CHEBI:30089"/>
        <dbReference type="ChEBI" id="CHEBI:30616"/>
        <dbReference type="ChEBI" id="CHEBI:33019"/>
        <dbReference type="ChEBI" id="CHEBI:57287"/>
        <dbReference type="ChEBI" id="CHEBI:57288"/>
        <dbReference type="ChEBI" id="CHEBI:456215"/>
        <dbReference type="EC" id="6.2.1.1"/>
    </reaction>
</comment>
<name>A0ABD2Q7Y7_9PLAT</name>
<dbReference type="EC" id="6.2.1.1" evidence="5"/>
<accession>A0ABD2Q7Y7</accession>
<dbReference type="GO" id="GO:0003987">
    <property type="term" value="F:acetate-CoA ligase activity"/>
    <property type="evidence" value="ECO:0007669"/>
    <property type="project" value="UniProtKB-UniRule"/>
</dbReference>
<comment type="similarity">
    <text evidence="1 5">Belongs to the ATP-dependent AMP-binding enzyme family.</text>
</comment>
<evidence type="ECO:0000256" key="5">
    <source>
        <dbReference type="RuleBase" id="RU361147"/>
    </source>
</evidence>
<dbReference type="EMBL" id="JBJKFK010000784">
    <property type="protein sequence ID" value="KAL3315282.1"/>
    <property type="molecule type" value="Genomic_DNA"/>
</dbReference>
<keyword evidence="10" id="KW-1185">Reference proteome</keyword>